<dbReference type="Proteomes" id="UP001221898">
    <property type="component" value="Unassembled WGS sequence"/>
</dbReference>
<name>A0AAD7W3E3_9TELE</name>
<gene>
    <name evidence="2" type="ORF">AAFF_G00236410</name>
</gene>
<feature type="region of interest" description="Disordered" evidence="1">
    <location>
        <begin position="1"/>
        <end position="44"/>
    </location>
</feature>
<evidence type="ECO:0000313" key="3">
    <source>
        <dbReference type="Proteomes" id="UP001221898"/>
    </source>
</evidence>
<dbReference type="EMBL" id="JAINUG010000311">
    <property type="protein sequence ID" value="KAJ8378769.1"/>
    <property type="molecule type" value="Genomic_DNA"/>
</dbReference>
<organism evidence="2 3">
    <name type="scientific">Aldrovandia affinis</name>
    <dbReference type="NCBI Taxonomy" id="143900"/>
    <lineage>
        <taxon>Eukaryota</taxon>
        <taxon>Metazoa</taxon>
        <taxon>Chordata</taxon>
        <taxon>Craniata</taxon>
        <taxon>Vertebrata</taxon>
        <taxon>Euteleostomi</taxon>
        <taxon>Actinopterygii</taxon>
        <taxon>Neopterygii</taxon>
        <taxon>Teleostei</taxon>
        <taxon>Notacanthiformes</taxon>
        <taxon>Halosauridae</taxon>
        <taxon>Aldrovandia</taxon>
    </lineage>
</organism>
<comment type="caution">
    <text evidence="2">The sequence shown here is derived from an EMBL/GenBank/DDBJ whole genome shotgun (WGS) entry which is preliminary data.</text>
</comment>
<evidence type="ECO:0000256" key="1">
    <source>
        <dbReference type="SAM" id="MobiDB-lite"/>
    </source>
</evidence>
<proteinExistence type="predicted"/>
<feature type="region of interest" description="Disordered" evidence="1">
    <location>
        <begin position="56"/>
        <end position="86"/>
    </location>
</feature>
<protein>
    <submittedName>
        <fullName evidence="2">Uncharacterized protein</fullName>
    </submittedName>
</protein>
<feature type="compositionally biased region" description="Polar residues" evidence="1">
    <location>
        <begin position="1"/>
        <end position="16"/>
    </location>
</feature>
<keyword evidence="3" id="KW-1185">Reference proteome</keyword>
<dbReference type="AlphaFoldDB" id="A0AAD7W3E3"/>
<evidence type="ECO:0000313" key="2">
    <source>
        <dbReference type="EMBL" id="KAJ8378769.1"/>
    </source>
</evidence>
<reference evidence="2" key="1">
    <citation type="journal article" date="2023" name="Science">
        <title>Genome structures resolve the early diversification of teleost fishes.</title>
        <authorList>
            <person name="Parey E."/>
            <person name="Louis A."/>
            <person name="Montfort J."/>
            <person name="Bouchez O."/>
            <person name="Roques C."/>
            <person name="Iampietro C."/>
            <person name="Lluch J."/>
            <person name="Castinel A."/>
            <person name="Donnadieu C."/>
            <person name="Desvignes T."/>
            <person name="Floi Bucao C."/>
            <person name="Jouanno E."/>
            <person name="Wen M."/>
            <person name="Mejri S."/>
            <person name="Dirks R."/>
            <person name="Jansen H."/>
            <person name="Henkel C."/>
            <person name="Chen W.J."/>
            <person name="Zahm M."/>
            <person name="Cabau C."/>
            <person name="Klopp C."/>
            <person name="Thompson A.W."/>
            <person name="Robinson-Rechavi M."/>
            <person name="Braasch I."/>
            <person name="Lecointre G."/>
            <person name="Bobe J."/>
            <person name="Postlethwait J.H."/>
            <person name="Berthelot C."/>
            <person name="Roest Crollius H."/>
            <person name="Guiguen Y."/>
        </authorList>
    </citation>
    <scope>NUCLEOTIDE SEQUENCE</scope>
    <source>
        <strain evidence="2">NC1722</strain>
    </source>
</reference>
<accession>A0AAD7W3E3</accession>
<feature type="compositionally biased region" description="Basic and acidic residues" evidence="1">
    <location>
        <begin position="32"/>
        <end position="42"/>
    </location>
</feature>
<sequence length="148" mass="15905">MTRSNIALHSARTSASAAVISRATGGKPSRIGVEKESDGSEVKKRHAQIFAQRSWLSNSGGPNLKGRPPVPSHKFRGSLLRPRAPTGGHAKPGWLCVTSDPALPLYVIPPWRGGEMSWARVCGSVPRYGETWSGSRRGVWSSAHLADI</sequence>